<dbReference type="EMBL" id="JAKRYL010000012">
    <property type="protein sequence ID" value="MCL7747968.1"/>
    <property type="molecule type" value="Genomic_DNA"/>
</dbReference>
<comment type="caution">
    <text evidence="1">The sequence shown here is derived from an EMBL/GenBank/DDBJ whole genome shotgun (WGS) entry which is preliminary data.</text>
</comment>
<dbReference type="InterPro" id="IPR052896">
    <property type="entry name" value="GGT-like_enzyme"/>
</dbReference>
<protein>
    <submittedName>
        <fullName evidence="1">Gamma-glutamyltransferase family protein</fullName>
    </submittedName>
</protein>
<sequence>MTNTYDSLYYPYTSQRNVVYGNRGMVATSQPLAAQAGLQILREGGNAIDAAIATAACLTVVEPTSNGIGSDAFALVWVKGELHGLNASGQAPMALTPEAMREAGHEKELPKFGLTPVTVPGAPGAWAELSKKFGKLPLTQVLAPAIDYAENGFPLSPTLAKYWKKGYETFAKVGKGEEFTSWFETFAPNGKVPEAGEIWSSKGHAETLRKIAETNGESFYKGELADQIDAFSQKYGGYIRKSDLEAYAPEWVKPISVNYRGYDVWEIPPNGQGLIALHALNILKGFEFKAKDEVETYHKQIEAMKLAFTDGLKYITEEKSMSVSVDEILSEEYAASRRALIGDEALTPEPGEPQKGGTVYLATADGDGNMVSFIQSNYMGFGSGMVVPNTGISLQNRGNNFSLDPKHDNYLVPGKKTYHTIIPGFLTKDGEAVGPFGVMGGFMQPQGHAQVVMNTVDFHLNPQAALDAPRWLWTKDKTVEVEPSFPDHIARALQRKGHNIVRALDEGGFGRGQIIWRNNETGVLSGGTEPRTDGEVASW</sequence>
<dbReference type="InterPro" id="IPR029055">
    <property type="entry name" value="Ntn_hydrolases_N"/>
</dbReference>
<evidence type="ECO:0000313" key="1">
    <source>
        <dbReference type="EMBL" id="MCL7747968.1"/>
    </source>
</evidence>
<dbReference type="Gene3D" id="1.10.246.130">
    <property type="match status" value="1"/>
</dbReference>
<dbReference type="PANTHER" id="PTHR43881:SF1">
    <property type="entry name" value="GAMMA-GLUTAMYLTRANSPEPTIDASE (AFU_ORTHOLOGUE AFUA_4G13580)"/>
    <property type="match status" value="1"/>
</dbReference>
<dbReference type="RefSeq" id="WP_250096861.1">
    <property type="nucleotide sequence ID" value="NZ_JAKRYL010000012.1"/>
</dbReference>
<evidence type="ECO:0000313" key="2">
    <source>
        <dbReference type="Proteomes" id="UP001139150"/>
    </source>
</evidence>
<accession>A0A9X2I5A7</accession>
<dbReference type="Proteomes" id="UP001139150">
    <property type="component" value="Unassembled WGS sequence"/>
</dbReference>
<dbReference type="InterPro" id="IPR043137">
    <property type="entry name" value="GGT_ssub_C"/>
</dbReference>
<proteinExistence type="predicted"/>
<dbReference type="Gene3D" id="3.60.20.40">
    <property type="match status" value="1"/>
</dbReference>
<reference evidence="1" key="1">
    <citation type="submission" date="2022-02" db="EMBL/GenBank/DDBJ databases">
        <title>Halalkalibacter sp. nov. isolated from Lonar Lake, India.</title>
        <authorList>
            <person name="Joshi A."/>
            <person name="Thite S."/>
            <person name="Lodha T."/>
        </authorList>
    </citation>
    <scope>NUCLEOTIDE SEQUENCE</scope>
    <source>
        <strain evidence="1">MEB205</strain>
    </source>
</reference>
<organism evidence="1 2">
    <name type="scientific">Halalkalibacter alkaliphilus</name>
    <dbReference type="NCBI Taxonomy" id="2917993"/>
    <lineage>
        <taxon>Bacteria</taxon>
        <taxon>Bacillati</taxon>
        <taxon>Bacillota</taxon>
        <taxon>Bacilli</taxon>
        <taxon>Bacillales</taxon>
        <taxon>Bacillaceae</taxon>
        <taxon>Halalkalibacter</taxon>
    </lineage>
</organism>
<dbReference type="Pfam" id="PF01019">
    <property type="entry name" value="G_glu_transpept"/>
    <property type="match status" value="1"/>
</dbReference>
<dbReference type="PANTHER" id="PTHR43881">
    <property type="entry name" value="GAMMA-GLUTAMYLTRANSPEPTIDASE (AFU_ORTHOLOGUE AFUA_4G13580)"/>
    <property type="match status" value="1"/>
</dbReference>
<dbReference type="InterPro" id="IPR043138">
    <property type="entry name" value="GGT_lsub"/>
</dbReference>
<keyword evidence="2" id="KW-1185">Reference proteome</keyword>
<gene>
    <name evidence="1" type="ORF">MF646_12625</name>
</gene>
<dbReference type="AlphaFoldDB" id="A0A9X2I5A7"/>
<dbReference type="PRINTS" id="PR01210">
    <property type="entry name" value="GGTRANSPTASE"/>
</dbReference>
<name>A0A9X2I5A7_9BACI</name>
<dbReference type="SUPFAM" id="SSF56235">
    <property type="entry name" value="N-terminal nucleophile aminohydrolases (Ntn hydrolases)"/>
    <property type="match status" value="1"/>
</dbReference>